<evidence type="ECO:0000313" key="2">
    <source>
        <dbReference type="Proteomes" id="UP000074914"/>
    </source>
</evidence>
<dbReference type="Proteomes" id="UP000074914">
    <property type="component" value="Chromosome"/>
</dbReference>
<dbReference type="EMBL" id="CP013236">
    <property type="protein sequence ID" value="AMP13361.1"/>
    <property type="molecule type" value="Genomic_DNA"/>
</dbReference>
<evidence type="ECO:0008006" key="3">
    <source>
        <dbReference type="Google" id="ProtNLM"/>
    </source>
</evidence>
<accession>A0ABM5Z2T4</accession>
<protein>
    <recommendedName>
        <fullName evidence="3">HEAT repeats family protein</fullName>
    </recommendedName>
</protein>
<gene>
    <name evidence="1" type="ORF">CPter291_1084</name>
</gene>
<proteinExistence type="predicted"/>
<keyword evidence="2" id="KW-1185">Reference proteome</keyword>
<dbReference type="RefSeq" id="WP_062112465.1">
    <property type="nucleotide sequence ID" value="NZ_CP013236.1"/>
</dbReference>
<organism evidence="1 2">
    <name type="scientific">Collimonas pratensis</name>
    <dbReference type="NCBI Taxonomy" id="279113"/>
    <lineage>
        <taxon>Bacteria</taxon>
        <taxon>Pseudomonadati</taxon>
        <taxon>Pseudomonadota</taxon>
        <taxon>Betaproteobacteria</taxon>
        <taxon>Burkholderiales</taxon>
        <taxon>Oxalobacteraceae</taxon>
        <taxon>Collimonas</taxon>
    </lineage>
</organism>
<reference evidence="1 2" key="1">
    <citation type="submission" date="2015-11" db="EMBL/GenBank/DDBJ databases">
        <title>Exploring the genomic traits of fungus-feeding bacterial genus Collimonas.</title>
        <authorList>
            <person name="Song C."/>
            <person name="Schmidt R."/>
            <person name="de Jager V."/>
            <person name="Krzyzanowska D."/>
            <person name="Jongedijk E."/>
            <person name="Cankar K."/>
            <person name="Beekwilder J."/>
            <person name="van Veen A."/>
            <person name="de Boer W."/>
            <person name="van Veen J.A."/>
            <person name="Garbeva P."/>
        </authorList>
    </citation>
    <scope>NUCLEOTIDE SEQUENCE [LARGE SCALE GENOMIC DNA]</scope>
    <source>
        <strain evidence="1 2">Ter291</strain>
    </source>
</reference>
<evidence type="ECO:0000313" key="1">
    <source>
        <dbReference type="EMBL" id="AMP13361.1"/>
    </source>
</evidence>
<sequence>MPLEICPPQDDEAITLAEYLQRLHAGGYELSTIEGLTASAPLLKKLGNNKDFLFDFLTDQLRQNLNFQFNNAYGPEVFVLHSEPAFFLRANIWMPRQEVFTRIPGFRYDICHDHNFHILTIGYFGPGYESLTFEYDKSAHVGALGECLHLHNSTVFNLSVGKIAIYRAKHDIHIQLPPPQMSISLNLIPRTEHQQDLQFEVDEANGKILRYLDFAGSDAAVRIAGLIGEHDDLQVLAEVAATHPNPKVRALAVLAQMQIAPELAAVIEEETRAKQPEIVLSIVNSELFRYGACMNYG</sequence>
<name>A0ABM5Z2T4_9BURK</name>